<comment type="subcellular location">
    <subcellularLocation>
        <location evidence="1">Membrane</location>
    </subcellularLocation>
</comment>
<evidence type="ECO:0000313" key="7">
    <source>
        <dbReference type="EMBL" id="MBU9727763.1"/>
    </source>
</evidence>
<sequence length="573" mass="65523">MKQKSLRYRLLLYFTLIAIIPAFVTTSITFFHNQKDIQNSVINDNQQMLSQVMERISHKISQVDDFSNWICQNPGIQDLLILPSENVNSYTLAKAQTIRELRLQSSYRPISEYILSLFIVGNNGADIRDGPEASLVDINILHKSMNRFSVGYWSGIMENLTPLSDNQSVLMYCHPILDPLSHAITGHVAILFSENLFLDEFKYFTQSPGKYALLKTDHGQILSLAGPKSQEQVIDILSDLMKQEASPDYFTLNVINSVNRLTIQGLVSTEPMRQQITTTTMSMILLVCISLAITLLLAYFLSIHFNRPIVQMTANVRYISNGQFLKVSAIEDQSELGELNRHIIQMSQDIVQLMEDQKKREKEKRYLEMRILQAQINPHFLYNTLNSIKLMASMQGAYNICSMVEKLGQMLRVNQQIREEWIMLEEELALLESYIYIQNIRFKGKIRYQAQMTDHNLGKLKILKFTLQPFVENSILHGLSPKQQGGSIQILCDLTKEYLRIRVLDDGIGITQNKLHEIQTALDHSDNTEEEGGIGIQNVFRRIKLRCGLQYGISINNRPEGGVCVTVLLPVTR</sequence>
<feature type="transmembrane region" description="Helical" evidence="5">
    <location>
        <begin position="281"/>
        <end position="302"/>
    </location>
</feature>
<feature type="domain" description="HAMP" evidence="6">
    <location>
        <begin position="303"/>
        <end position="355"/>
    </location>
</feature>
<proteinExistence type="predicted"/>
<comment type="caution">
    <text evidence="7">The sequence shown here is derived from an EMBL/GenBank/DDBJ whole genome shotgun (WGS) entry which is preliminary data.</text>
</comment>
<dbReference type="PANTHER" id="PTHR34220">
    <property type="entry name" value="SENSOR HISTIDINE KINASE YPDA"/>
    <property type="match status" value="1"/>
</dbReference>
<evidence type="ECO:0000256" key="4">
    <source>
        <dbReference type="ARBA" id="ARBA00022777"/>
    </source>
</evidence>
<dbReference type="EMBL" id="JAHQCX010000013">
    <property type="protein sequence ID" value="MBU9727763.1"/>
    <property type="molecule type" value="Genomic_DNA"/>
</dbReference>
<dbReference type="Gene3D" id="3.30.565.10">
    <property type="entry name" value="Histidine kinase-like ATPase, C-terminal domain"/>
    <property type="match status" value="1"/>
</dbReference>
<feature type="transmembrane region" description="Helical" evidence="5">
    <location>
        <begin position="12"/>
        <end position="31"/>
    </location>
</feature>
<name>A0ABS6KB77_9FIRM</name>
<accession>A0ABS6KB77</accession>
<dbReference type="PROSITE" id="PS50885">
    <property type="entry name" value="HAMP"/>
    <property type="match status" value="1"/>
</dbReference>
<dbReference type="InterPro" id="IPR010559">
    <property type="entry name" value="Sig_transdc_His_kin_internal"/>
</dbReference>
<evidence type="ECO:0000256" key="2">
    <source>
        <dbReference type="ARBA" id="ARBA00022553"/>
    </source>
</evidence>
<dbReference type="Proteomes" id="UP001314681">
    <property type="component" value="Unassembled WGS sequence"/>
</dbReference>
<organism evidence="7 8">
    <name type="scientific">Diplocloster modestus</name>
    <dbReference type="NCBI Taxonomy" id="2850322"/>
    <lineage>
        <taxon>Bacteria</taxon>
        <taxon>Bacillati</taxon>
        <taxon>Bacillota</taxon>
        <taxon>Clostridia</taxon>
        <taxon>Lachnospirales</taxon>
        <taxon>Lachnospiraceae</taxon>
        <taxon>Diplocloster</taxon>
    </lineage>
</organism>
<evidence type="ECO:0000256" key="5">
    <source>
        <dbReference type="SAM" id="Phobius"/>
    </source>
</evidence>
<dbReference type="InterPro" id="IPR003594">
    <property type="entry name" value="HATPase_dom"/>
</dbReference>
<keyword evidence="2" id="KW-0597">Phosphoprotein</keyword>
<evidence type="ECO:0000313" key="8">
    <source>
        <dbReference type="Proteomes" id="UP001314681"/>
    </source>
</evidence>
<keyword evidence="5" id="KW-0812">Transmembrane</keyword>
<evidence type="ECO:0000256" key="1">
    <source>
        <dbReference type="ARBA" id="ARBA00004370"/>
    </source>
</evidence>
<keyword evidence="5" id="KW-0472">Membrane</keyword>
<dbReference type="InterPro" id="IPR003660">
    <property type="entry name" value="HAMP_dom"/>
</dbReference>
<keyword evidence="5" id="KW-1133">Transmembrane helix</keyword>
<keyword evidence="8" id="KW-1185">Reference proteome</keyword>
<gene>
    <name evidence="7" type="ORF">KTH90_17270</name>
</gene>
<dbReference type="RefSeq" id="WP_238727126.1">
    <property type="nucleotide sequence ID" value="NZ_JAHQCX010000013.1"/>
</dbReference>
<protein>
    <submittedName>
        <fullName evidence="7">Histidine kinase</fullName>
    </submittedName>
</protein>
<dbReference type="Gene3D" id="6.10.340.10">
    <property type="match status" value="1"/>
</dbReference>
<dbReference type="Pfam" id="PF06580">
    <property type="entry name" value="His_kinase"/>
    <property type="match status" value="1"/>
</dbReference>
<dbReference type="InterPro" id="IPR036890">
    <property type="entry name" value="HATPase_C_sf"/>
</dbReference>
<evidence type="ECO:0000256" key="3">
    <source>
        <dbReference type="ARBA" id="ARBA00022679"/>
    </source>
</evidence>
<dbReference type="PANTHER" id="PTHR34220:SF7">
    <property type="entry name" value="SENSOR HISTIDINE KINASE YPDA"/>
    <property type="match status" value="1"/>
</dbReference>
<dbReference type="Pfam" id="PF02518">
    <property type="entry name" value="HATPase_c"/>
    <property type="match status" value="1"/>
</dbReference>
<dbReference type="InterPro" id="IPR050640">
    <property type="entry name" value="Bact_2-comp_sensor_kinase"/>
</dbReference>
<keyword evidence="4 7" id="KW-0418">Kinase</keyword>
<reference evidence="7 8" key="1">
    <citation type="submission" date="2021-06" db="EMBL/GenBank/DDBJ databases">
        <title>Description of novel taxa of the family Lachnospiraceae.</title>
        <authorList>
            <person name="Chaplin A.V."/>
            <person name="Sokolova S.R."/>
            <person name="Pikina A.P."/>
            <person name="Korzhanova M."/>
            <person name="Belova V."/>
            <person name="Korostin D."/>
            <person name="Efimov B.A."/>
        </authorList>
    </citation>
    <scope>NUCLEOTIDE SEQUENCE [LARGE SCALE GENOMIC DNA]</scope>
    <source>
        <strain evidence="7 8">ASD4241</strain>
    </source>
</reference>
<dbReference type="SUPFAM" id="SSF55874">
    <property type="entry name" value="ATPase domain of HSP90 chaperone/DNA topoisomerase II/histidine kinase"/>
    <property type="match status" value="1"/>
</dbReference>
<evidence type="ECO:0000259" key="6">
    <source>
        <dbReference type="PROSITE" id="PS50885"/>
    </source>
</evidence>
<dbReference type="GO" id="GO:0016301">
    <property type="term" value="F:kinase activity"/>
    <property type="evidence" value="ECO:0007669"/>
    <property type="project" value="UniProtKB-KW"/>
</dbReference>
<keyword evidence="3" id="KW-0808">Transferase</keyword>